<evidence type="ECO:0000256" key="8">
    <source>
        <dbReference type="ARBA" id="ARBA00022781"/>
    </source>
</evidence>
<feature type="domain" description="Motility protein A N-terminal" evidence="14">
    <location>
        <begin position="6"/>
        <end position="91"/>
    </location>
</feature>
<feature type="transmembrane region" description="Helical" evidence="12">
    <location>
        <begin position="177"/>
        <end position="200"/>
    </location>
</feature>
<protein>
    <submittedName>
        <fullName evidence="15">Chemotaxis protein MotA</fullName>
    </submittedName>
</protein>
<keyword evidence="16" id="KW-1185">Reference proteome</keyword>
<dbReference type="GO" id="GO:0071978">
    <property type="term" value="P:bacterial-type flagellum-dependent swarming motility"/>
    <property type="evidence" value="ECO:0007669"/>
    <property type="project" value="InterPro"/>
</dbReference>
<keyword evidence="8" id="KW-0375">Hydrogen ion transport</keyword>
<feature type="domain" description="MotA/TolQ/ExbB proton channel" evidence="13">
    <location>
        <begin position="101"/>
        <end position="217"/>
    </location>
</feature>
<dbReference type="RefSeq" id="WP_134116178.1">
    <property type="nucleotide sequence ID" value="NZ_SOEG01000009.1"/>
</dbReference>
<evidence type="ECO:0000256" key="10">
    <source>
        <dbReference type="ARBA" id="ARBA00023065"/>
    </source>
</evidence>
<keyword evidence="11 12" id="KW-0472">Membrane</keyword>
<dbReference type="PANTHER" id="PTHR30433:SF2">
    <property type="entry name" value="MOTILITY PROTEIN A"/>
    <property type="match status" value="1"/>
</dbReference>
<feature type="transmembrane region" description="Helical" evidence="12">
    <location>
        <begin position="32"/>
        <end position="52"/>
    </location>
</feature>
<accession>A0A4R8H942</accession>
<evidence type="ECO:0000256" key="5">
    <source>
        <dbReference type="ARBA" id="ARBA00022500"/>
    </source>
</evidence>
<keyword evidence="3" id="KW-0813">Transport</keyword>
<evidence type="ECO:0000256" key="7">
    <source>
        <dbReference type="ARBA" id="ARBA00022779"/>
    </source>
</evidence>
<reference evidence="15 16" key="1">
    <citation type="submission" date="2019-03" db="EMBL/GenBank/DDBJ databases">
        <title>Subsurface microbial communities from deep shales in Ohio and West Virginia, USA.</title>
        <authorList>
            <person name="Wrighton K."/>
        </authorList>
    </citation>
    <scope>NUCLEOTIDE SEQUENCE [LARGE SCALE GENOMIC DNA]</scope>
    <source>
        <strain evidence="15 16">MSL 6dP</strain>
    </source>
</reference>
<dbReference type="Pfam" id="PF20560">
    <property type="entry name" value="MotA_N"/>
    <property type="match status" value="1"/>
</dbReference>
<dbReference type="InterPro" id="IPR000540">
    <property type="entry name" value="Flag_MotA_CS"/>
</dbReference>
<evidence type="ECO:0000256" key="2">
    <source>
        <dbReference type="ARBA" id="ARBA00008038"/>
    </source>
</evidence>
<dbReference type="PANTHER" id="PTHR30433">
    <property type="entry name" value="CHEMOTAXIS PROTEIN MOTA"/>
    <property type="match status" value="1"/>
</dbReference>
<dbReference type="Proteomes" id="UP000295832">
    <property type="component" value="Unassembled WGS sequence"/>
</dbReference>
<dbReference type="GO" id="GO:0006935">
    <property type="term" value="P:chemotaxis"/>
    <property type="evidence" value="ECO:0007669"/>
    <property type="project" value="UniProtKB-KW"/>
</dbReference>
<dbReference type="AlphaFoldDB" id="A0A4R8H942"/>
<evidence type="ECO:0000256" key="11">
    <source>
        <dbReference type="ARBA" id="ARBA00023136"/>
    </source>
</evidence>
<dbReference type="InterPro" id="IPR002898">
    <property type="entry name" value="MotA_ExbB_proton_chnl"/>
</dbReference>
<proteinExistence type="inferred from homology"/>
<evidence type="ECO:0000313" key="16">
    <source>
        <dbReference type="Proteomes" id="UP000295832"/>
    </source>
</evidence>
<keyword evidence="9 12" id="KW-1133">Transmembrane helix</keyword>
<evidence type="ECO:0000256" key="12">
    <source>
        <dbReference type="SAM" id="Phobius"/>
    </source>
</evidence>
<dbReference type="EMBL" id="SOEG01000009">
    <property type="protein sequence ID" value="TDX51924.1"/>
    <property type="molecule type" value="Genomic_DNA"/>
</dbReference>
<organism evidence="15 16">
    <name type="scientific">Orenia marismortui</name>
    <dbReference type="NCBI Taxonomy" id="46469"/>
    <lineage>
        <taxon>Bacteria</taxon>
        <taxon>Bacillati</taxon>
        <taxon>Bacillota</taxon>
        <taxon>Clostridia</taxon>
        <taxon>Halanaerobiales</taxon>
        <taxon>Halobacteroidaceae</taxon>
        <taxon>Orenia</taxon>
    </lineage>
</organism>
<evidence type="ECO:0000313" key="15">
    <source>
        <dbReference type="EMBL" id="TDX51924.1"/>
    </source>
</evidence>
<evidence type="ECO:0000259" key="14">
    <source>
        <dbReference type="Pfam" id="PF20560"/>
    </source>
</evidence>
<dbReference type="PROSITE" id="PS01307">
    <property type="entry name" value="MOTA"/>
    <property type="match status" value="1"/>
</dbReference>
<evidence type="ECO:0000256" key="3">
    <source>
        <dbReference type="ARBA" id="ARBA00022448"/>
    </source>
</evidence>
<comment type="similarity">
    <text evidence="2">Belongs to the MotA family.</text>
</comment>
<evidence type="ECO:0000259" key="13">
    <source>
        <dbReference type="Pfam" id="PF01618"/>
    </source>
</evidence>
<dbReference type="GO" id="GO:1902600">
    <property type="term" value="P:proton transmembrane transport"/>
    <property type="evidence" value="ECO:0007669"/>
    <property type="project" value="UniProtKB-KW"/>
</dbReference>
<keyword evidence="7" id="KW-0283">Flagellar rotation</keyword>
<comment type="subcellular location">
    <subcellularLocation>
        <location evidence="1">Cell membrane</location>
        <topology evidence="1">Multi-pass membrane protein</topology>
    </subcellularLocation>
</comment>
<keyword evidence="4" id="KW-1003">Cell membrane</keyword>
<dbReference type="STRING" id="926561.GCA_000379025_02983"/>
<sequence>MDLASIVGLLLATVLVLAGMFGQGNIMMFIDPFSMLIVFGGTIGGVILSYSFKQLKNAVAAMKIVFSDKDNEASGIISILVSFAEKARREGLLALEEEVYELDDDFLKKGVQLIVDGTDPQLVKSIMETELNFLEERHSINKGVFDKGAELSPAFGMIGTLIGLIGMLANLDDPGSLGAGMSVALITTLYGSMMANMIFIPVAEKLRVKSEEEILSKEVMIEGILSIQAGENPRIVEEKLKAFLSPSSRSGISAEEEAGEY</sequence>
<keyword evidence="5" id="KW-0145">Chemotaxis</keyword>
<evidence type="ECO:0000256" key="4">
    <source>
        <dbReference type="ARBA" id="ARBA00022475"/>
    </source>
</evidence>
<dbReference type="InterPro" id="IPR047055">
    <property type="entry name" value="MotA-like"/>
</dbReference>
<gene>
    <name evidence="15" type="ORF">C7959_10947</name>
</gene>
<keyword evidence="10" id="KW-0406">Ion transport</keyword>
<evidence type="ECO:0000256" key="1">
    <source>
        <dbReference type="ARBA" id="ARBA00004651"/>
    </source>
</evidence>
<dbReference type="GO" id="GO:0005886">
    <property type="term" value="C:plasma membrane"/>
    <property type="evidence" value="ECO:0007669"/>
    <property type="project" value="UniProtKB-SubCell"/>
</dbReference>
<dbReference type="Pfam" id="PF01618">
    <property type="entry name" value="MotA_ExbB"/>
    <property type="match status" value="1"/>
</dbReference>
<evidence type="ECO:0000256" key="6">
    <source>
        <dbReference type="ARBA" id="ARBA00022692"/>
    </source>
</evidence>
<feature type="transmembrane region" description="Helical" evidence="12">
    <location>
        <begin position="151"/>
        <end position="171"/>
    </location>
</feature>
<evidence type="ECO:0000256" key="9">
    <source>
        <dbReference type="ARBA" id="ARBA00022989"/>
    </source>
</evidence>
<keyword evidence="6 12" id="KW-0812">Transmembrane</keyword>
<dbReference type="InterPro" id="IPR046786">
    <property type="entry name" value="MotA_N"/>
</dbReference>
<comment type="caution">
    <text evidence="15">The sequence shown here is derived from an EMBL/GenBank/DDBJ whole genome shotgun (WGS) entry which is preliminary data.</text>
</comment>
<name>A0A4R8H942_9FIRM</name>